<dbReference type="Gene3D" id="6.10.290.10">
    <property type="match status" value="1"/>
</dbReference>
<dbReference type="RefSeq" id="WP_151064775.1">
    <property type="nucleotide sequence ID" value="NZ_CABVPL010000036.1"/>
</dbReference>
<gene>
    <name evidence="2" type="ORF">BLA24064_04325</name>
    <name evidence="1" type="ORF">F7R21_13515</name>
</gene>
<evidence type="ECO:0000313" key="2">
    <source>
        <dbReference type="EMBL" id="VWB91011.1"/>
    </source>
</evidence>
<organism evidence="1 3">
    <name type="scientific">Burkholderia latens</name>
    <dbReference type="NCBI Taxonomy" id="488446"/>
    <lineage>
        <taxon>Bacteria</taxon>
        <taxon>Pseudomonadati</taxon>
        <taxon>Pseudomonadota</taxon>
        <taxon>Betaproteobacteria</taxon>
        <taxon>Burkholderiales</taxon>
        <taxon>Burkholderiaceae</taxon>
        <taxon>Burkholderia</taxon>
        <taxon>Burkholderia cepacia complex</taxon>
    </lineage>
</organism>
<proteinExistence type="predicted"/>
<keyword evidence="3" id="KW-1185">Reference proteome</keyword>
<evidence type="ECO:0000313" key="3">
    <source>
        <dbReference type="Proteomes" id="UP000430232"/>
    </source>
</evidence>
<dbReference type="Proteomes" id="UP000494222">
    <property type="component" value="Unassembled WGS sequence"/>
</dbReference>
<evidence type="ECO:0000313" key="4">
    <source>
        <dbReference type="Proteomes" id="UP000494222"/>
    </source>
</evidence>
<accession>A0A6H9TNU0</accession>
<dbReference type="Proteomes" id="UP000430232">
    <property type="component" value="Unassembled WGS sequence"/>
</dbReference>
<dbReference type="AlphaFoldDB" id="A0A6H9TNU0"/>
<dbReference type="EMBL" id="CABVPL010000036">
    <property type="protein sequence ID" value="VWB91011.1"/>
    <property type="molecule type" value="Genomic_DNA"/>
</dbReference>
<dbReference type="EMBL" id="VZOJ01000031">
    <property type="protein sequence ID" value="KAB0642047.1"/>
    <property type="molecule type" value="Genomic_DNA"/>
</dbReference>
<dbReference type="OrthoDB" id="8946715at2"/>
<sequence>MELNRIKTLLRDLALSHGLTDADLRAYNEEADDLEWYINWKRDQEELFAKEMRRVRDALDLYESAMNQGDKLTAKAGLIHAGIALQGLSGFFDGLMHDVKKAYADPRFSWPKFPSDDWKIPPEYGFKE</sequence>
<name>A0A6H9TNU0_9BURK</name>
<protein>
    <submittedName>
        <fullName evidence="1">Uncharacterized protein</fullName>
    </submittedName>
</protein>
<evidence type="ECO:0000313" key="1">
    <source>
        <dbReference type="EMBL" id="KAB0642047.1"/>
    </source>
</evidence>
<reference evidence="1 3" key="1">
    <citation type="submission" date="2019-09" db="EMBL/GenBank/DDBJ databases">
        <title>Draft genome sequences of 48 bacterial type strains from the CCUG.</title>
        <authorList>
            <person name="Tunovic T."/>
            <person name="Pineiro-Iglesias B."/>
            <person name="Unosson C."/>
            <person name="Inganas E."/>
            <person name="Ohlen M."/>
            <person name="Cardew S."/>
            <person name="Jensie-Markopoulos S."/>
            <person name="Salva-Serra F."/>
            <person name="Jaen-Luchoro D."/>
            <person name="Karlsson R."/>
            <person name="Svensson-Stadler L."/>
            <person name="Chun J."/>
            <person name="Moore E."/>
        </authorList>
    </citation>
    <scope>NUCLEOTIDE SEQUENCE [LARGE SCALE GENOMIC DNA]</scope>
    <source>
        <strain evidence="1 3">CCUG 54555</strain>
    </source>
</reference>
<reference evidence="2 4" key="2">
    <citation type="submission" date="2019-09" db="EMBL/GenBank/DDBJ databases">
        <authorList>
            <person name="Depoorter E."/>
        </authorList>
    </citation>
    <scope>NUCLEOTIDE SEQUENCE [LARGE SCALE GENOMIC DNA]</scope>
    <source>
        <strain evidence="2">LMG 24064</strain>
    </source>
</reference>
<dbReference type="GeneID" id="99791608"/>